<organism evidence="9 10">
    <name type="scientific">Blastococcus colisei</name>
    <dbReference type="NCBI Taxonomy" id="1564162"/>
    <lineage>
        <taxon>Bacteria</taxon>
        <taxon>Bacillati</taxon>
        <taxon>Actinomycetota</taxon>
        <taxon>Actinomycetes</taxon>
        <taxon>Geodermatophilales</taxon>
        <taxon>Geodermatophilaceae</taxon>
        <taxon>Blastococcus</taxon>
    </lineage>
</organism>
<feature type="domain" description="RNA polymerase sigma factor 70 region 4 type 2" evidence="8">
    <location>
        <begin position="105"/>
        <end position="157"/>
    </location>
</feature>
<dbReference type="RefSeq" id="WP_142023660.1">
    <property type="nucleotide sequence ID" value="NZ_VFQE01000001.1"/>
</dbReference>
<dbReference type="Pfam" id="PF08281">
    <property type="entry name" value="Sigma70_r4_2"/>
    <property type="match status" value="1"/>
</dbReference>
<evidence type="ECO:0000259" key="7">
    <source>
        <dbReference type="Pfam" id="PF04542"/>
    </source>
</evidence>
<keyword evidence="4" id="KW-0238">DNA-binding</keyword>
<dbReference type="InterPro" id="IPR014284">
    <property type="entry name" value="RNA_pol_sigma-70_dom"/>
</dbReference>
<evidence type="ECO:0000256" key="4">
    <source>
        <dbReference type="ARBA" id="ARBA00023125"/>
    </source>
</evidence>
<dbReference type="InterPro" id="IPR013249">
    <property type="entry name" value="RNA_pol_sigma70_r4_t2"/>
</dbReference>
<dbReference type="GO" id="GO:0003677">
    <property type="term" value="F:DNA binding"/>
    <property type="evidence" value="ECO:0007669"/>
    <property type="project" value="UniProtKB-KW"/>
</dbReference>
<proteinExistence type="inferred from homology"/>
<keyword evidence="2" id="KW-0805">Transcription regulation</keyword>
<dbReference type="InterPro" id="IPR013324">
    <property type="entry name" value="RNA_pol_sigma_r3/r4-like"/>
</dbReference>
<dbReference type="InterPro" id="IPR039425">
    <property type="entry name" value="RNA_pol_sigma-70-like"/>
</dbReference>
<dbReference type="EMBL" id="VFQE01000001">
    <property type="protein sequence ID" value="TQN40840.1"/>
    <property type="molecule type" value="Genomic_DNA"/>
</dbReference>
<evidence type="ECO:0000259" key="8">
    <source>
        <dbReference type="Pfam" id="PF08281"/>
    </source>
</evidence>
<dbReference type="InterPro" id="IPR014325">
    <property type="entry name" value="RNA_pol_sigma-E_actinobac"/>
</dbReference>
<dbReference type="PANTHER" id="PTHR43133:SF50">
    <property type="entry name" value="ECF RNA POLYMERASE SIGMA FACTOR SIGM"/>
    <property type="match status" value="1"/>
</dbReference>
<evidence type="ECO:0000256" key="5">
    <source>
        <dbReference type="ARBA" id="ARBA00023163"/>
    </source>
</evidence>
<dbReference type="SUPFAM" id="SSF88946">
    <property type="entry name" value="Sigma2 domain of RNA polymerase sigma factors"/>
    <property type="match status" value="1"/>
</dbReference>
<reference evidence="9 10" key="1">
    <citation type="submission" date="2019-06" db="EMBL/GenBank/DDBJ databases">
        <title>Sequencing the genomes of 1000 actinobacteria strains.</title>
        <authorList>
            <person name="Klenk H.-P."/>
        </authorList>
    </citation>
    <scope>NUCLEOTIDE SEQUENCE [LARGE SCALE GENOMIC DNA]</scope>
    <source>
        <strain evidence="9 10">DSM 46837</strain>
    </source>
</reference>
<dbReference type="InterPro" id="IPR007627">
    <property type="entry name" value="RNA_pol_sigma70_r2"/>
</dbReference>
<evidence type="ECO:0000256" key="1">
    <source>
        <dbReference type="ARBA" id="ARBA00010641"/>
    </source>
</evidence>
<dbReference type="CDD" id="cd06171">
    <property type="entry name" value="Sigma70_r4"/>
    <property type="match status" value="1"/>
</dbReference>
<dbReference type="Pfam" id="PF04542">
    <property type="entry name" value="Sigma70_r2"/>
    <property type="match status" value="1"/>
</dbReference>
<evidence type="ECO:0000256" key="2">
    <source>
        <dbReference type="ARBA" id="ARBA00023015"/>
    </source>
</evidence>
<dbReference type="GO" id="GO:0016987">
    <property type="term" value="F:sigma factor activity"/>
    <property type="evidence" value="ECO:0007669"/>
    <property type="project" value="UniProtKB-KW"/>
</dbReference>
<accession>A0A543PA21</accession>
<gene>
    <name evidence="9" type="ORF">FHU33_0191</name>
</gene>
<dbReference type="InterPro" id="IPR036388">
    <property type="entry name" value="WH-like_DNA-bd_sf"/>
</dbReference>
<dbReference type="Gene3D" id="1.10.1740.10">
    <property type="match status" value="1"/>
</dbReference>
<feature type="region of interest" description="Disordered" evidence="6">
    <location>
        <begin position="170"/>
        <end position="192"/>
    </location>
</feature>
<evidence type="ECO:0000256" key="6">
    <source>
        <dbReference type="SAM" id="MobiDB-lite"/>
    </source>
</evidence>
<dbReference type="Gene3D" id="1.10.10.10">
    <property type="entry name" value="Winged helix-like DNA-binding domain superfamily/Winged helix DNA-binding domain"/>
    <property type="match status" value="1"/>
</dbReference>
<dbReference type="GO" id="GO:0006352">
    <property type="term" value="P:DNA-templated transcription initiation"/>
    <property type="evidence" value="ECO:0007669"/>
    <property type="project" value="InterPro"/>
</dbReference>
<comment type="caution">
    <text evidence="9">The sequence shown here is derived from an EMBL/GenBank/DDBJ whole genome shotgun (WGS) entry which is preliminary data.</text>
</comment>
<evidence type="ECO:0000313" key="9">
    <source>
        <dbReference type="EMBL" id="TQN40840.1"/>
    </source>
</evidence>
<dbReference type="NCBIfam" id="TIGR02983">
    <property type="entry name" value="SigE-fam_strep"/>
    <property type="match status" value="1"/>
</dbReference>
<protein>
    <submittedName>
        <fullName evidence="9">RNA polymerase sigma-70 factor (Sigma-E family)</fullName>
    </submittedName>
</protein>
<feature type="domain" description="RNA polymerase sigma-70 region 2" evidence="7">
    <location>
        <begin position="22"/>
        <end position="78"/>
    </location>
</feature>
<dbReference type="SUPFAM" id="SSF88659">
    <property type="entry name" value="Sigma3 and sigma4 domains of RNA polymerase sigma factors"/>
    <property type="match status" value="1"/>
</dbReference>
<comment type="similarity">
    <text evidence="1">Belongs to the sigma-70 factor family. ECF subfamily.</text>
</comment>
<keyword evidence="10" id="KW-1185">Reference proteome</keyword>
<feature type="compositionally biased region" description="Pro residues" evidence="6">
    <location>
        <begin position="181"/>
        <end position="192"/>
    </location>
</feature>
<sequence length="192" mass="21367">MRATDRRGDDAAFEAFVAARSADLLRTAVLLTRDRGHAEDLLQTALVKAYRRWKRIDGDPYPYVRRVLVTTAASWWRLRSTQEIVSLPAHDPAMPDATDAVAERERMAEALATLPPRMRAVLVLRYTEDLSEAGTAELLGCSVHTVRSQTVRGLARLRALLDATAPATVLVPHPPHRPGLVPYPPHRPGQER</sequence>
<dbReference type="InterPro" id="IPR013325">
    <property type="entry name" value="RNA_pol_sigma_r2"/>
</dbReference>
<dbReference type="Proteomes" id="UP000319865">
    <property type="component" value="Unassembled WGS sequence"/>
</dbReference>
<name>A0A543PA21_9ACTN</name>
<keyword evidence="3" id="KW-0731">Sigma factor</keyword>
<dbReference type="PANTHER" id="PTHR43133">
    <property type="entry name" value="RNA POLYMERASE ECF-TYPE SIGMA FACTO"/>
    <property type="match status" value="1"/>
</dbReference>
<evidence type="ECO:0000313" key="10">
    <source>
        <dbReference type="Proteomes" id="UP000319865"/>
    </source>
</evidence>
<dbReference type="NCBIfam" id="TIGR02937">
    <property type="entry name" value="sigma70-ECF"/>
    <property type="match status" value="1"/>
</dbReference>
<keyword evidence="5" id="KW-0804">Transcription</keyword>
<dbReference type="AlphaFoldDB" id="A0A543PA21"/>
<dbReference type="OrthoDB" id="3294528at2"/>
<evidence type="ECO:0000256" key="3">
    <source>
        <dbReference type="ARBA" id="ARBA00023082"/>
    </source>
</evidence>